<feature type="domain" description="TonB-dependent receptor-like beta-barrel" evidence="10">
    <location>
        <begin position="393"/>
        <end position="946"/>
    </location>
</feature>
<dbReference type="InterPro" id="IPR036942">
    <property type="entry name" value="Beta-barrel_TonB_sf"/>
</dbReference>
<feature type="domain" description="TonB-dependent receptor plug" evidence="11">
    <location>
        <begin position="118"/>
        <end position="225"/>
    </location>
</feature>
<dbReference type="InterPro" id="IPR008969">
    <property type="entry name" value="CarboxyPept-like_regulatory"/>
</dbReference>
<dbReference type="Pfam" id="PF07715">
    <property type="entry name" value="Plug"/>
    <property type="match status" value="1"/>
</dbReference>
<comment type="similarity">
    <text evidence="8 9">Belongs to the TonB-dependent receptor family.</text>
</comment>
<comment type="subcellular location">
    <subcellularLocation>
        <location evidence="1 8">Cell outer membrane</location>
        <topology evidence="1 8">Multi-pass membrane protein</topology>
    </subcellularLocation>
</comment>
<evidence type="ECO:0000259" key="11">
    <source>
        <dbReference type="Pfam" id="PF07715"/>
    </source>
</evidence>
<dbReference type="AlphaFoldDB" id="A0A412DQR5"/>
<name>A0A412DQR5_BACSE</name>
<evidence type="ECO:0000313" key="13">
    <source>
        <dbReference type="Proteomes" id="UP000283310"/>
    </source>
</evidence>
<evidence type="ECO:0000256" key="6">
    <source>
        <dbReference type="ARBA" id="ARBA00023136"/>
    </source>
</evidence>
<keyword evidence="3 8" id="KW-1134">Transmembrane beta strand</keyword>
<dbReference type="Pfam" id="PF00593">
    <property type="entry name" value="TonB_dep_Rec_b-barrel"/>
    <property type="match status" value="1"/>
</dbReference>
<dbReference type="InterPro" id="IPR037066">
    <property type="entry name" value="Plug_dom_sf"/>
</dbReference>
<dbReference type="Pfam" id="PF13715">
    <property type="entry name" value="CarbopepD_reg_2"/>
    <property type="match status" value="1"/>
</dbReference>
<dbReference type="GO" id="GO:0009279">
    <property type="term" value="C:cell outer membrane"/>
    <property type="evidence" value="ECO:0007669"/>
    <property type="project" value="UniProtKB-SubCell"/>
</dbReference>
<evidence type="ECO:0000256" key="7">
    <source>
        <dbReference type="ARBA" id="ARBA00023237"/>
    </source>
</evidence>
<dbReference type="PROSITE" id="PS52016">
    <property type="entry name" value="TONB_DEPENDENT_REC_3"/>
    <property type="match status" value="1"/>
</dbReference>
<keyword evidence="6 8" id="KW-0472">Membrane</keyword>
<dbReference type="InterPro" id="IPR023996">
    <property type="entry name" value="TonB-dep_OMP_SusC/RagA"/>
</dbReference>
<reference evidence="12 13" key="1">
    <citation type="submission" date="2018-08" db="EMBL/GenBank/DDBJ databases">
        <title>A genome reference for cultivated species of the human gut microbiota.</title>
        <authorList>
            <person name="Zou Y."/>
            <person name="Xue W."/>
            <person name="Luo G."/>
        </authorList>
    </citation>
    <scope>NUCLEOTIDE SEQUENCE [LARGE SCALE GENOMIC DNA]</scope>
    <source>
        <strain evidence="12 13">AF26-20BH</strain>
    </source>
</reference>
<dbReference type="InterPro" id="IPR039426">
    <property type="entry name" value="TonB-dep_rcpt-like"/>
</dbReference>
<evidence type="ECO:0000256" key="1">
    <source>
        <dbReference type="ARBA" id="ARBA00004571"/>
    </source>
</evidence>
<organism evidence="12 13">
    <name type="scientific">Bacteroides stercoris</name>
    <dbReference type="NCBI Taxonomy" id="46506"/>
    <lineage>
        <taxon>Bacteria</taxon>
        <taxon>Pseudomonadati</taxon>
        <taxon>Bacteroidota</taxon>
        <taxon>Bacteroidia</taxon>
        <taxon>Bacteroidales</taxon>
        <taxon>Bacteroidaceae</taxon>
        <taxon>Bacteroides</taxon>
    </lineage>
</organism>
<dbReference type="InterPro" id="IPR023997">
    <property type="entry name" value="TonB-dep_OMP_SusC/RagA_CS"/>
</dbReference>
<dbReference type="SUPFAM" id="SSF49464">
    <property type="entry name" value="Carboxypeptidase regulatory domain-like"/>
    <property type="match status" value="1"/>
</dbReference>
<dbReference type="SUPFAM" id="SSF56935">
    <property type="entry name" value="Porins"/>
    <property type="match status" value="1"/>
</dbReference>
<dbReference type="NCBIfam" id="TIGR04056">
    <property type="entry name" value="OMP_RagA_SusC"/>
    <property type="match status" value="1"/>
</dbReference>
<dbReference type="Gene3D" id="2.60.40.1120">
    <property type="entry name" value="Carboxypeptidase-like, regulatory domain"/>
    <property type="match status" value="1"/>
</dbReference>
<gene>
    <name evidence="12" type="ORF">DWY65_05005</name>
</gene>
<keyword evidence="7 8" id="KW-0998">Cell outer membrane</keyword>
<dbReference type="NCBIfam" id="TIGR04057">
    <property type="entry name" value="SusC_RagA_signa"/>
    <property type="match status" value="1"/>
</dbReference>
<dbReference type="EMBL" id="QRTW01000006">
    <property type="protein sequence ID" value="RGR15499.1"/>
    <property type="molecule type" value="Genomic_DNA"/>
</dbReference>
<keyword evidence="4 8" id="KW-0812">Transmembrane</keyword>
<evidence type="ECO:0000256" key="9">
    <source>
        <dbReference type="RuleBase" id="RU003357"/>
    </source>
</evidence>
<evidence type="ECO:0000256" key="5">
    <source>
        <dbReference type="ARBA" id="ARBA00023077"/>
    </source>
</evidence>
<keyword evidence="2 8" id="KW-0813">Transport</keyword>
<dbReference type="Gene3D" id="2.40.170.20">
    <property type="entry name" value="TonB-dependent receptor, beta-barrel domain"/>
    <property type="match status" value="1"/>
</dbReference>
<dbReference type="Proteomes" id="UP000283310">
    <property type="component" value="Unassembled WGS sequence"/>
</dbReference>
<proteinExistence type="inferred from homology"/>
<evidence type="ECO:0000313" key="12">
    <source>
        <dbReference type="EMBL" id="RGR15499.1"/>
    </source>
</evidence>
<sequence>MRKSILWFVLLTLFEIPYVLAQNGFRVTGQIISADDNQPVIGVSIIEKGTTNGVITDVDGNYSIMVTKSPASLQFSYIGMKTVEKEFTAATRFDLKMESSAEMVDEVVVVAYGVRKKGTTTGSMSVVKDKIMETVPTPSFDQALQGQASGLQVLSNSGEPGAVANFKIRGINSINAGTEPLFILDGVAVSSEDFSAINPSDIESVSVLKDASSTSIYGARAANGVIVITTKRGRVGDNGKISVRAQYGVSSLAYGKWDVMNTTERLNYEEEIGLRKAGSYDRELLERTNIDWRDVVYNDAASFYSTEIQTSGATQGGFNYFISGNIFSQDGIAVGSSYDRYTFRANLEAKINNWFKVGSNATFAYEKISEAQEGEYTTSTPISASRLMLPYWNPYKEDGSWASAADGSWTGSNVNPMEWQTTNWNDTNKWKVIATAFAELRPLPGLTLRTLGGIDFLDMRSNNETSPDFVGNQGEGAIGRGFSRATNLTWTNTISYLFDIKDDHHFNVLLGQEAVDNQSDAFSVIGRGQTNSYLVNLSAATRADIPTDSRSGSTYLSFFSRAEYNYLGKYFVDLSARRDASSRFGTNSRWANFWSVGTMWNAKAESFLKNVSWLDNAQLLASIGTSGNSSIPDYDHLALVAGGPIYGLEGQVLPGLAPYSKGNEDLTWEKTTILNITMKLGFLNRFNLTAEFYNKYTSDMLMAVPVSVVGGYSTRWSNMGAMVNRGVDLDLNVNVLKFKDFLWTVSANASYNKNEIKELYEGRDEYELSTTGLFLKKGHSFGEFYTNRFAGVNPANGDALWYDKNGNLTNECLDEDKVLVGKSYIAPWQGGFGTSLSWKGLTVSTQFSWVADRWMMNNDRYFNESNGTFVNYNQSKKMLYDRWKKPGDVATVPRYGIAAQLDSRFLEDASFLRWKNLMVSYTLPANLLAPLKVVENIRVYAQGQNLLTFTKFQGMDPESSMNIYAAQYPMSRQFSIGLEIGF</sequence>
<evidence type="ECO:0000256" key="8">
    <source>
        <dbReference type="PROSITE-ProRule" id="PRU01360"/>
    </source>
</evidence>
<comment type="caution">
    <text evidence="12">The sequence shown here is derived from an EMBL/GenBank/DDBJ whole genome shotgun (WGS) entry which is preliminary data.</text>
</comment>
<evidence type="ECO:0000256" key="2">
    <source>
        <dbReference type="ARBA" id="ARBA00022448"/>
    </source>
</evidence>
<dbReference type="InterPro" id="IPR000531">
    <property type="entry name" value="Beta-barrel_TonB"/>
</dbReference>
<evidence type="ECO:0000256" key="3">
    <source>
        <dbReference type="ARBA" id="ARBA00022452"/>
    </source>
</evidence>
<evidence type="ECO:0000259" key="10">
    <source>
        <dbReference type="Pfam" id="PF00593"/>
    </source>
</evidence>
<dbReference type="FunFam" id="2.170.130.10:FF:000003">
    <property type="entry name" value="SusC/RagA family TonB-linked outer membrane protein"/>
    <property type="match status" value="1"/>
</dbReference>
<dbReference type="InterPro" id="IPR012910">
    <property type="entry name" value="Plug_dom"/>
</dbReference>
<protein>
    <submittedName>
        <fullName evidence="12">TonB-dependent receptor</fullName>
    </submittedName>
</protein>
<keyword evidence="5 9" id="KW-0798">TonB box</keyword>
<dbReference type="Gene3D" id="2.170.130.10">
    <property type="entry name" value="TonB-dependent receptor, plug domain"/>
    <property type="match status" value="1"/>
</dbReference>
<keyword evidence="12" id="KW-0675">Receptor</keyword>
<evidence type="ECO:0000256" key="4">
    <source>
        <dbReference type="ARBA" id="ARBA00022692"/>
    </source>
</evidence>
<accession>A0A412DQR5</accession>
<dbReference type="RefSeq" id="WP_117903152.1">
    <property type="nucleotide sequence ID" value="NZ_JADNPL010000006.1"/>
</dbReference>